<accession>A0A852V339</accession>
<comment type="caution">
    <text evidence="2">The sequence shown here is derived from an EMBL/GenBank/DDBJ whole genome shotgun (WGS) entry which is preliminary data.</text>
</comment>
<keyword evidence="1" id="KW-0732">Signal</keyword>
<dbReference type="RefSeq" id="WP_179820651.1">
    <property type="nucleotide sequence ID" value="NZ_JACCCO010000001.1"/>
</dbReference>
<keyword evidence="3" id="KW-1185">Reference proteome</keyword>
<gene>
    <name evidence="2" type="ORF">HDA43_002810</name>
</gene>
<name>A0A852V339_9ACTN</name>
<sequence>MRHPISKIATLAVAAPLAGAMLFAAPATAAPISPAAASTASAASAAKKADDPFSVFAVKGTTPKKVRPGGKITYSLKATNTGPYESKAGEYYVVVYAPKGVDVGGKWSYYGPKKSQCVSDGPIAVCAVDKTMKVGDSVSFTFRMNVKKNAKGTLKTTLGVLAYDVPNGAENLSREELERLGVKSWLYGKRYSTRVVR</sequence>
<dbReference type="EMBL" id="JACCCO010000001">
    <property type="protein sequence ID" value="NYF40651.1"/>
    <property type="molecule type" value="Genomic_DNA"/>
</dbReference>
<feature type="chain" id="PRO_5032976121" description="DUF11 domain-containing protein" evidence="1">
    <location>
        <begin position="30"/>
        <end position="197"/>
    </location>
</feature>
<protein>
    <recommendedName>
        <fullName evidence="4">DUF11 domain-containing protein</fullName>
    </recommendedName>
</protein>
<reference evidence="2 3" key="1">
    <citation type="submission" date="2020-07" db="EMBL/GenBank/DDBJ databases">
        <title>Sequencing the genomes of 1000 actinobacteria strains.</title>
        <authorList>
            <person name="Klenk H.-P."/>
        </authorList>
    </citation>
    <scope>NUCLEOTIDE SEQUENCE [LARGE SCALE GENOMIC DNA]</scope>
    <source>
        <strain evidence="2 3">DSM 45763</strain>
    </source>
</reference>
<evidence type="ECO:0000256" key="1">
    <source>
        <dbReference type="SAM" id="SignalP"/>
    </source>
</evidence>
<feature type="signal peptide" evidence="1">
    <location>
        <begin position="1"/>
        <end position="29"/>
    </location>
</feature>
<evidence type="ECO:0008006" key="4">
    <source>
        <dbReference type="Google" id="ProtNLM"/>
    </source>
</evidence>
<evidence type="ECO:0000313" key="3">
    <source>
        <dbReference type="Proteomes" id="UP000576393"/>
    </source>
</evidence>
<evidence type="ECO:0000313" key="2">
    <source>
        <dbReference type="EMBL" id="NYF40651.1"/>
    </source>
</evidence>
<dbReference type="AlphaFoldDB" id="A0A852V339"/>
<dbReference type="Proteomes" id="UP000576393">
    <property type="component" value="Unassembled WGS sequence"/>
</dbReference>
<proteinExistence type="predicted"/>
<organism evidence="2 3">
    <name type="scientific">Streptosporangium sandarakinum</name>
    <dbReference type="NCBI Taxonomy" id="1260955"/>
    <lineage>
        <taxon>Bacteria</taxon>
        <taxon>Bacillati</taxon>
        <taxon>Actinomycetota</taxon>
        <taxon>Actinomycetes</taxon>
        <taxon>Streptosporangiales</taxon>
        <taxon>Streptosporangiaceae</taxon>
        <taxon>Streptosporangium</taxon>
    </lineage>
</organism>